<dbReference type="Gene3D" id="2.130.10.10">
    <property type="entry name" value="YVTN repeat-like/Quinoprotein amine dehydrogenase"/>
    <property type="match status" value="1"/>
</dbReference>
<keyword evidence="1" id="KW-0732">Signal</keyword>
<dbReference type="GO" id="GO:0006508">
    <property type="term" value="P:proteolysis"/>
    <property type="evidence" value="ECO:0007669"/>
    <property type="project" value="InterPro"/>
</dbReference>
<dbReference type="KEGG" id="ngf:FRF71_10180"/>
<evidence type="ECO:0000259" key="2">
    <source>
        <dbReference type="Pfam" id="PF00656"/>
    </source>
</evidence>
<feature type="signal peptide" evidence="1">
    <location>
        <begin position="1"/>
        <end position="25"/>
    </location>
</feature>
<dbReference type="InterPro" id="IPR011600">
    <property type="entry name" value="Pept_C14_caspase"/>
</dbReference>
<dbReference type="InterPro" id="IPR011048">
    <property type="entry name" value="Haem_d1_sf"/>
</dbReference>
<dbReference type="AlphaFoldDB" id="A0A5B8S4I3"/>
<dbReference type="SUPFAM" id="SSF82171">
    <property type="entry name" value="DPP6 N-terminal domain-like"/>
    <property type="match status" value="1"/>
</dbReference>
<dbReference type="Proteomes" id="UP000321172">
    <property type="component" value="Chromosome"/>
</dbReference>
<dbReference type="RefSeq" id="WP_147090549.1">
    <property type="nucleotide sequence ID" value="NZ_BAABJD010000005.1"/>
</dbReference>
<sequence>MAYWRSTITHLALLLGVLVAAPASGQATVQPKIVIQTLPGSIDVAAWTPDERYLLTASGVTREFMIWDVSRRLIIDRLRLPGTVNAIGADMMRLTTMTVSADGRTAVIGGLVADTEAESRVAGRVYRIDLATRAITTERVAAPAGAKLEDVQSWFMAIGVLASQEASPEMSIEQATALLPQLPVSPSGRYTLRRTDKGFEFVEQGQGLPFASTAMPADVASAALAPDGRRIAFIRTAEDQVNTTIEIFDTLTARYGAPVTLEGDYQSVVWLNEREFLAHGNEAYLTESDDEDAKTPLPPLAIVDGTTGQLTKTIEARCFPVSLGQGVFVGAGIGNCRAPLSRDRALSVFDPVANKWEAIPDLGLKADDTITVITAHQPSGRVAFAVAHADTSGTIYAVDTGDGNLDIGRAVDRGTIVTQLSFTNDGQKLFIGSNGVVTEWDLAKDSLRQLAGAALMPSFFASDGRNLLLAGPLQDGVGRVDLAGNQALPPLELSYAMSGGFLPNRPIFWAASGLGSLKLWDTRDWSPLLTTYLFSGSKFVAVTADGRYDTNLGPDADQFRWIVSDAPFQSLPAQTFMRDYFEPRLTQRLTDCTTARNCDQVLKPIPSIASLNRALPVTRITGVQPGEKPGTVEVRFELREGTANGKRSGIYNPRLFLNNRFASHTPDEPFTETETLEQWRELNRIPRQGDDGVYRYIFVEPIPTGGADRLTFSAYAFNEDRVKGDTATFTYIRPPIPKRKPRAFVLTIGVDAYDEPRLELNYAVADARLIADRLAAIAGYEMRHAMLAGAKRPDGSRQQVTREIINSALGILAGMEPGPAIQELAQAGIDASALDNATPDDIVIVSFSGHGWADPRGNFYLVPSDGKWADGEGTPDKSSLVSAATLTMWLRAIKAGEIAFIIDACHSGASVDSGTFKPGPMGDSGLGQLAFDKGIRILAATQAKDVALENAQLGQGLLTAALGKGLTPQGGPADLNSDRRITLDEWLRYAVQELPRLAKGAGVARGFTITQRPTAAAAKSAVQEPALFDFTNSVSPVILRGTP</sequence>
<evidence type="ECO:0000256" key="1">
    <source>
        <dbReference type="SAM" id="SignalP"/>
    </source>
</evidence>
<evidence type="ECO:0000313" key="4">
    <source>
        <dbReference type="Proteomes" id="UP000321172"/>
    </source>
</evidence>
<dbReference type="Pfam" id="PF00656">
    <property type="entry name" value="Peptidase_C14"/>
    <property type="match status" value="1"/>
</dbReference>
<protein>
    <recommendedName>
        <fullName evidence="2">Peptidase C14 caspase domain-containing protein</fullName>
    </recommendedName>
</protein>
<feature type="domain" description="Peptidase C14 caspase" evidence="2">
    <location>
        <begin position="744"/>
        <end position="952"/>
    </location>
</feature>
<gene>
    <name evidence="3" type="ORF">FRF71_10180</name>
</gene>
<dbReference type="GO" id="GO:0004197">
    <property type="term" value="F:cysteine-type endopeptidase activity"/>
    <property type="evidence" value="ECO:0007669"/>
    <property type="project" value="InterPro"/>
</dbReference>
<dbReference type="InterPro" id="IPR018247">
    <property type="entry name" value="EF_Hand_1_Ca_BS"/>
</dbReference>
<dbReference type="SUPFAM" id="SSF51004">
    <property type="entry name" value="C-terminal (heme d1) domain of cytochrome cd1-nitrite reductase"/>
    <property type="match status" value="1"/>
</dbReference>
<feature type="chain" id="PRO_5022687615" description="Peptidase C14 caspase domain-containing protein" evidence="1">
    <location>
        <begin position="26"/>
        <end position="1043"/>
    </location>
</feature>
<organism evidence="3 4">
    <name type="scientific">Novosphingobium ginsenosidimutans</name>
    <dbReference type="NCBI Taxonomy" id="1176536"/>
    <lineage>
        <taxon>Bacteria</taxon>
        <taxon>Pseudomonadati</taxon>
        <taxon>Pseudomonadota</taxon>
        <taxon>Alphaproteobacteria</taxon>
        <taxon>Sphingomonadales</taxon>
        <taxon>Sphingomonadaceae</taxon>
        <taxon>Novosphingobium</taxon>
    </lineage>
</organism>
<name>A0A5B8S4I3_9SPHN</name>
<dbReference type="OrthoDB" id="235631at2"/>
<dbReference type="PROSITE" id="PS00018">
    <property type="entry name" value="EF_HAND_1"/>
    <property type="match status" value="1"/>
</dbReference>
<proteinExistence type="predicted"/>
<reference evidence="3 4" key="1">
    <citation type="journal article" date="2013" name="J. Microbiol. Biotechnol.">
        <title>Novosphingobium ginsenosidimutans sp. nov., with the ability to convert ginsenoside.</title>
        <authorList>
            <person name="Kim J.K."/>
            <person name="He D."/>
            <person name="Liu Q.M."/>
            <person name="Park H.Y."/>
            <person name="Jung M.S."/>
            <person name="Yoon M.H."/>
            <person name="Kim S.C."/>
            <person name="Im W.T."/>
        </authorList>
    </citation>
    <scope>NUCLEOTIDE SEQUENCE [LARGE SCALE GENOMIC DNA]</scope>
    <source>
        <strain evidence="3 4">FW-6</strain>
    </source>
</reference>
<accession>A0A5B8S4I3</accession>
<dbReference type="Gene3D" id="3.40.50.1460">
    <property type="match status" value="1"/>
</dbReference>
<keyword evidence="4" id="KW-1185">Reference proteome</keyword>
<evidence type="ECO:0000313" key="3">
    <source>
        <dbReference type="EMBL" id="QEA16469.1"/>
    </source>
</evidence>
<dbReference type="EMBL" id="CP042345">
    <property type="protein sequence ID" value="QEA16469.1"/>
    <property type="molecule type" value="Genomic_DNA"/>
</dbReference>
<dbReference type="InterPro" id="IPR015943">
    <property type="entry name" value="WD40/YVTN_repeat-like_dom_sf"/>
</dbReference>